<sequence>MKNRLLIMLSMLGVFSFAQEEMRFSLEEAIQHTLTNNYDIVKADLEIKKAERRVWETTATGLPHIDGAVDYQNNIQMQKIFLMDTVFQAGQKQNFSPSIQINQLIFSGSYIVGLQSAKAYKEISGLAKEKTKAQLTEAVINAYAAVAIADENLAILEKNVASSEKNLNDIKEIYKAGFTEEQNVDQINYTLKQLMTSKNYAQRQRQSALNSLKFIMGVDQDARLVLTNNLEDLMMDHLALLRDDLKAEIDKHIDYQIANHQVRTSELQVKYQKTMALPSLSTYLSHSENWSTNEAALFKDFGNHFASTIWGIKLNVPIFSSFERRAKTQQAQIDLEMAEVDRKKTEQKLIQDVRNAEVAYDNAIESYYTSKDLVDLSSKILEKEQIKFNEGISSSMDLTNAEEQLYRAQNQYIQAAFDVMQSKTALYQALGQY</sequence>
<dbReference type="GO" id="GO:0015288">
    <property type="term" value="F:porin activity"/>
    <property type="evidence" value="ECO:0007669"/>
    <property type="project" value="TreeGrafter"/>
</dbReference>
<evidence type="ECO:0000256" key="1">
    <source>
        <dbReference type="ARBA" id="ARBA00004442"/>
    </source>
</evidence>
<dbReference type="PANTHER" id="PTHR30026:SF20">
    <property type="entry name" value="OUTER MEMBRANE PROTEIN TOLC"/>
    <property type="match status" value="1"/>
</dbReference>
<keyword evidence="4" id="KW-1134">Transmembrane beta strand</keyword>
<dbReference type="Gene3D" id="1.20.1600.10">
    <property type="entry name" value="Outer membrane efflux proteins (OEP)"/>
    <property type="match status" value="1"/>
</dbReference>
<evidence type="ECO:0000256" key="4">
    <source>
        <dbReference type="ARBA" id="ARBA00022452"/>
    </source>
</evidence>
<keyword evidence="5" id="KW-0812">Transmembrane</keyword>
<feature type="chain" id="PRO_5040864158" evidence="9">
    <location>
        <begin position="19"/>
        <end position="433"/>
    </location>
</feature>
<comment type="subcellular location">
    <subcellularLocation>
        <location evidence="1">Cell outer membrane</location>
    </subcellularLocation>
</comment>
<feature type="signal peptide" evidence="9">
    <location>
        <begin position="1"/>
        <end position="18"/>
    </location>
</feature>
<organism evidence="10 11">
    <name type="scientific">Profundicola chukchiensis</name>
    <dbReference type="NCBI Taxonomy" id="2961959"/>
    <lineage>
        <taxon>Bacteria</taxon>
        <taxon>Pseudomonadati</taxon>
        <taxon>Bacteroidota</taxon>
        <taxon>Flavobacteriia</taxon>
        <taxon>Flavobacteriales</taxon>
        <taxon>Weeksellaceae</taxon>
        <taxon>Profundicola</taxon>
    </lineage>
</organism>
<evidence type="ECO:0000256" key="9">
    <source>
        <dbReference type="SAM" id="SignalP"/>
    </source>
</evidence>
<evidence type="ECO:0000256" key="7">
    <source>
        <dbReference type="ARBA" id="ARBA00023237"/>
    </source>
</evidence>
<evidence type="ECO:0000256" key="6">
    <source>
        <dbReference type="ARBA" id="ARBA00023136"/>
    </source>
</evidence>
<evidence type="ECO:0000256" key="3">
    <source>
        <dbReference type="ARBA" id="ARBA00022448"/>
    </source>
</evidence>
<dbReference type="Proteomes" id="UP001152599">
    <property type="component" value="Unassembled WGS sequence"/>
</dbReference>
<dbReference type="GO" id="GO:1990281">
    <property type="term" value="C:efflux pump complex"/>
    <property type="evidence" value="ECO:0007669"/>
    <property type="project" value="TreeGrafter"/>
</dbReference>
<dbReference type="PANTHER" id="PTHR30026">
    <property type="entry name" value="OUTER MEMBRANE PROTEIN TOLC"/>
    <property type="match status" value="1"/>
</dbReference>
<protein>
    <submittedName>
        <fullName evidence="10">TolC family protein</fullName>
    </submittedName>
</protein>
<gene>
    <name evidence="10" type="ORF">NMK71_00155</name>
</gene>
<keyword evidence="3" id="KW-0813">Transport</keyword>
<keyword evidence="11" id="KW-1185">Reference proteome</keyword>
<dbReference type="EMBL" id="JANCMU010000001">
    <property type="protein sequence ID" value="MDG4944814.1"/>
    <property type="molecule type" value="Genomic_DNA"/>
</dbReference>
<proteinExistence type="inferred from homology"/>
<reference evidence="10" key="1">
    <citation type="submission" date="2022-07" db="EMBL/GenBank/DDBJ databases">
        <title>Description and genome-wide analysis of Profundicola chukchiensis gen. nov., sp. nov., marine bacteria isolated from bottom sediments of the Chukchi Sea.</title>
        <authorList>
            <person name="Romanenko L."/>
            <person name="Otstavnykh N."/>
            <person name="Kurilenko V."/>
            <person name="Eremeev V."/>
            <person name="Velansky P."/>
            <person name="Mikhailov V."/>
            <person name="Isaeva M."/>
        </authorList>
    </citation>
    <scope>NUCLEOTIDE SEQUENCE</scope>
    <source>
        <strain evidence="10">KMM 9713</strain>
    </source>
</reference>
<dbReference type="GO" id="GO:0015562">
    <property type="term" value="F:efflux transmembrane transporter activity"/>
    <property type="evidence" value="ECO:0007669"/>
    <property type="project" value="InterPro"/>
</dbReference>
<evidence type="ECO:0000256" key="5">
    <source>
        <dbReference type="ARBA" id="ARBA00022692"/>
    </source>
</evidence>
<name>A0A9X4N1Q9_9FLAO</name>
<evidence type="ECO:0000256" key="2">
    <source>
        <dbReference type="ARBA" id="ARBA00007613"/>
    </source>
</evidence>
<feature type="coiled-coil region" evidence="8">
    <location>
        <begin position="146"/>
        <end position="173"/>
    </location>
</feature>
<dbReference type="Pfam" id="PF02321">
    <property type="entry name" value="OEP"/>
    <property type="match status" value="2"/>
</dbReference>
<keyword evidence="9" id="KW-0732">Signal</keyword>
<keyword evidence="7" id="KW-0998">Cell outer membrane</keyword>
<dbReference type="InterPro" id="IPR003423">
    <property type="entry name" value="OMP_efflux"/>
</dbReference>
<evidence type="ECO:0000313" key="11">
    <source>
        <dbReference type="Proteomes" id="UP001152599"/>
    </source>
</evidence>
<comment type="similarity">
    <text evidence="2">Belongs to the outer membrane factor (OMF) (TC 1.B.17) family.</text>
</comment>
<dbReference type="InterPro" id="IPR051906">
    <property type="entry name" value="TolC-like"/>
</dbReference>
<keyword evidence="6" id="KW-0472">Membrane</keyword>
<keyword evidence="8" id="KW-0175">Coiled coil</keyword>
<dbReference type="SUPFAM" id="SSF56954">
    <property type="entry name" value="Outer membrane efflux proteins (OEP)"/>
    <property type="match status" value="1"/>
</dbReference>
<dbReference type="AlphaFoldDB" id="A0A9X4N1Q9"/>
<comment type="caution">
    <text evidence="10">The sequence shown here is derived from an EMBL/GenBank/DDBJ whole genome shotgun (WGS) entry which is preliminary data.</text>
</comment>
<evidence type="ECO:0000256" key="8">
    <source>
        <dbReference type="SAM" id="Coils"/>
    </source>
</evidence>
<dbReference type="RefSeq" id="WP_304419568.1">
    <property type="nucleotide sequence ID" value="NZ_JANCMU010000001.1"/>
</dbReference>
<dbReference type="GO" id="GO:0009279">
    <property type="term" value="C:cell outer membrane"/>
    <property type="evidence" value="ECO:0007669"/>
    <property type="project" value="UniProtKB-SubCell"/>
</dbReference>
<evidence type="ECO:0000313" key="10">
    <source>
        <dbReference type="EMBL" id="MDG4944814.1"/>
    </source>
</evidence>
<accession>A0A9X4N1Q9</accession>